<name>A0ABS4F0X9_9CLOT</name>
<proteinExistence type="predicted"/>
<evidence type="ECO:0000313" key="3">
    <source>
        <dbReference type="Proteomes" id="UP000783390"/>
    </source>
</evidence>
<keyword evidence="1" id="KW-0472">Membrane</keyword>
<dbReference type="EMBL" id="JAGGJZ010000003">
    <property type="protein sequence ID" value="MBP1889742.1"/>
    <property type="molecule type" value="Genomic_DNA"/>
</dbReference>
<reference evidence="2 3" key="1">
    <citation type="submission" date="2021-03" db="EMBL/GenBank/DDBJ databases">
        <title>Genomic Encyclopedia of Type Strains, Phase IV (KMG-IV): sequencing the most valuable type-strain genomes for metagenomic binning, comparative biology and taxonomic classification.</title>
        <authorList>
            <person name="Goeker M."/>
        </authorList>
    </citation>
    <scope>NUCLEOTIDE SEQUENCE [LARGE SCALE GENOMIC DNA]</scope>
    <source>
        <strain evidence="2 3">DSM 3984</strain>
    </source>
</reference>
<dbReference type="RefSeq" id="WP_209796639.1">
    <property type="nucleotide sequence ID" value="NZ_JAGGJZ010000003.1"/>
</dbReference>
<keyword evidence="1" id="KW-1133">Transmembrane helix</keyword>
<keyword evidence="1" id="KW-0812">Transmembrane</keyword>
<gene>
    <name evidence="2" type="ORF">J2Z53_001325</name>
</gene>
<keyword evidence="3" id="KW-1185">Reference proteome</keyword>
<accession>A0ABS4F0X9</accession>
<sequence length="146" mass="17113">MKVKGKRKGSMLLECMLCIFIISIVIVSFVASNKEDYKSFNLRNEIRENTLLMNNIVNEIKFNMTIEELENKLKVNKIVIGVGENIFNDLKTKDILNIQNNYINKKIIIEKINGSLEKINLKVSFIEDENEILEEEVEKEIWMEEK</sequence>
<evidence type="ECO:0000256" key="1">
    <source>
        <dbReference type="SAM" id="Phobius"/>
    </source>
</evidence>
<comment type="caution">
    <text evidence="2">The sequence shown here is derived from an EMBL/GenBank/DDBJ whole genome shotgun (WGS) entry which is preliminary data.</text>
</comment>
<evidence type="ECO:0008006" key="4">
    <source>
        <dbReference type="Google" id="ProtNLM"/>
    </source>
</evidence>
<evidence type="ECO:0000313" key="2">
    <source>
        <dbReference type="EMBL" id="MBP1889742.1"/>
    </source>
</evidence>
<protein>
    <recommendedName>
        <fullName evidence="4">Type II secretion system protein</fullName>
    </recommendedName>
</protein>
<dbReference type="Proteomes" id="UP000783390">
    <property type="component" value="Unassembled WGS sequence"/>
</dbReference>
<organism evidence="2 3">
    <name type="scientific">Clostridium moniliforme</name>
    <dbReference type="NCBI Taxonomy" id="39489"/>
    <lineage>
        <taxon>Bacteria</taxon>
        <taxon>Bacillati</taxon>
        <taxon>Bacillota</taxon>
        <taxon>Clostridia</taxon>
        <taxon>Eubacteriales</taxon>
        <taxon>Clostridiaceae</taxon>
        <taxon>Clostridium</taxon>
    </lineage>
</organism>
<feature type="transmembrane region" description="Helical" evidence="1">
    <location>
        <begin position="12"/>
        <end position="31"/>
    </location>
</feature>